<evidence type="ECO:0000256" key="4">
    <source>
        <dbReference type="ARBA" id="ARBA00022729"/>
    </source>
</evidence>
<comment type="function">
    <text evidence="5">Effector that suppresses plant defense responses during pathogen infection.</text>
</comment>
<gene>
    <name evidence="6" type="ORF">PHYBOEH_012010</name>
</gene>
<dbReference type="AlphaFoldDB" id="A0A8T1VGE1"/>
<dbReference type="EMBL" id="JAGDFL010000967">
    <property type="protein sequence ID" value="KAG7379229.1"/>
    <property type="molecule type" value="Genomic_DNA"/>
</dbReference>
<dbReference type="InterPro" id="IPR031825">
    <property type="entry name" value="RXLR"/>
</dbReference>
<dbReference type="Proteomes" id="UP000693981">
    <property type="component" value="Unassembled WGS sequence"/>
</dbReference>
<feature type="signal peptide" evidence="5">
    <location>
        <begin position="1"/>
        <end position="20"/>
    </location>
</feature>
<comment type="caution">
    <text evidence="6">The sequence shown here is derived from an EMBL/GenBank/DDBJ whole genome shotgun (WGS) entry which is preliminary data.</text>
</comment>
<comment type="similarity">
    <text evidence="2 5">Belongs to the RxLR effector family.</text>
</comment>
<evidence type="ECO:0000256" key="5">
    <source>
        <dbReference type="RuleBase" id="RU367124"/>
    </source>
</evidence>
<evidence type="ECO:0000256" key="1">
    <source>
        <dbReference type="ARBA" id="ARBA00004613"/>
    </source>
</evidence>
<organism evidence="6 7">
    <name type="scientific">Phytophthora boehmeriae</name>
    <dbReference type="NCBI Taxonomy" id="109152"/>
    <lineage>
        <taxon>Eukaryota</taxon>
        <taxon>Sar</taxon>
        <taxon>Stramenopiles</taxon>
        <taxon>Oomycota</taxon>
        <taxon>Peronosporomycetes</taxon>
        <taxon>Peronosporales</taxon>
        <taxon>Peronosporaceae</taxon>
        <taxon>Phytophthora</taxon>
    </lineage>
</organism>
<accession>A0A8T1VGE1</accession>
<dbReference type="Pfam" id="PF16810">
    <property type="entry name" value="RXLR"/>
    <property type="match status" value="1"/>
</dbReference>
<keyword evidence="7" id="KW-1185">Reference proteome</keyword>
<feature type="chain" id="PRO_5045000723" description="RxLR effector protein" evidence="5">
    <location>
        <begin position="21"/>
        <end position="142"/>
    </location>
</feature>
<evidence type="ECO:0000313" key="7">
    <source>
        <dbReference type="Proteomes" id="UP000693981"/>
    </source>
</evidence>
<name>A0A8T1VGE1_9STRA</name>
<keyword evidence="4 5" id="KW-0732">Signal</keyword>
<reference evidence="6" key="1">
    <citation type="submission" date="2021-02" db="EMBL/GenBank/DDBJ databases">
        <authorList>
            <person name="Palmer J.M."/>
        </authorList>
    </citation>
    <scope>NUCLEOTIDE SEQUENCE</scope>
    <source>
        <strain evidence="6">SCRP23</strain>
    </source>
</reference>
<keyword evidence="3 5" id="KW-0964">Secreted</keyword>
<evidence type="ECO:0000313" key="6">
    <source>
        <dbReference type="EMBL" id="KAG7379229.1"/>
    </source>
</evidence>
<comment type="domain">
    <text evidence="5">The RxLR-dEER motif acts to carry the protein into the host cell cytoplasm through binding to cell surface phosphatidylinositol-3-phosphate.</text>
</comment>
<proteinExistence type="inferred from homology"/>
<sequence>MRLNLFVLAIATTLLGAVAASADFKTLKMVSDDSPFAGQGDKHFLRRMEANNEDDDSTKLSADNEERAVPAGLSKLGSSISSNAEKLKFQFWKWIGITPGHIYEKYGFVKMGVKALKNPKYKMWQRFVDWTEKNSAKRITAN</sequence>
<evidence type="ECO:0000256" key="3">
    <source>
        <dbReference type="ARBA" id="ARBA00022525"/>
    </source>
</evidence>
<evidence type="ECO:0000256" key="2">
    <source>
        <dbReference type="ARBA" id="ARBA00010400"/>
    </source>
</evidence>
<dbReference type="OrthoDB" id="126647at2759"/>
<protein>
    <recommendedName>
        <fullName evidence="5">RxLR effector protein</fullName>
    </recommendedName>
</protein>
<comment type="subcellular location">
    <subcellularLocation>
        <location evidence="1 5">Secreted</location>
    </subcellularLocation>
</comment>